<comment type="caution">
    <text evidence="2">The sequence shown here is derived from an EMBL/GenBank/DDBJ whole genome shotgun (WGS) entry which is preliminary data.</text>
</comment>
<feature type="transmembrane region" description="Helical" evidence="1">
    <location>
        <begin position="150"/>
        <end position="169"/>
    </location>
</feature>
<reference evidence="2" key="1">
    <citation type="submission" date="2019-08" db="EMBL/GenBank/DDBJ databases">
        <authorList>
            <person name="Kucharzyk K."/>
            <person name="Murdoch R.W."/>
            <person name="Higgins S."/>
            <person name="Loffler F."/>
        </authorList>
    </citation>
    <scope>NUCLEOTIDE SEQUENCE</scope>
</reference>
<evidence type="ECO:0000256" key="1">
    <source>
        <dbReference type="SAM" id="Phobius"/>
    </source>
</evidence>
<accession>A0A645J2F6</accession>
<gene>
    <name evidence="2" type="ORF">SDC9_202351</name>
</gene>
<dbReference type="AlphaFoldDB" id="A0A645J2F6"/>
<sequence>MLARVAVSKPSCAPSQAPLTAPHSVWPIIKISLAPATLVEYSRLPRMSSLTKLPATRATKISPTPWSNTISGGMRESIQLTIAAKGNWPLEVCLTCVSRSRFTALPLIKRSLPCLSISIASSGVIAACVLLVIVVPLSAWTVPIVVSKTVIAKTMTLILFMFIIFSFRLV</sequence>
<organism evidence="2">
    <name type="scientific">bioreactor metagenome</name>
    <dbReference type="NCBI Taxonomy" id="1076179"/>
    <lineage>
        <taxon>unclassified sequences</taxon>
        <taxon>metagenomes</taxon>
        <taxon>ecological metagenomes</taxon>
    </lineage>
</organism>
<protein>
    <submittedName>
        <fullName evidence="2">Uncharacterized protein</fullName>
    </submittedName>
</protein>
<proteinExistence type="predicted"/>
<name>A0A645J2F6_9ZZZZ</name>
<keyword evidence="1" id="KW-1133">Transmembrane helix</keyword>
<dbReference type="EMBL" id="VSSQ01123152">
    <property type="protein sequence ID" value="MPN54674.1"/>
    <property type="molecule type" value="Genomic_DNA"/>
</dbReference>
<feature type="transmembrane region" description="Helical" evidence="1">
    <location>
        <begin position="115"/>
        <end position="138"/>
    </location>
</feature>
<keyword evidence="1" id="KW-0472">Membrane</keyword>
<evidence type="ECO:0000313" key="2">
    <source>
        <dbReference type="EMBL" id="MPN54674.1"/>
    </source>
</evidence>
<keyword evidence="1" id="KW-0812">Transmembrane</keyword>